<dbReference type="Proteomes" id="UP001159363">
    <property type="component" value="Chromosome X"/>
</dbReference>
<name>A0ABQ9HLA1_9NEOP</name>
<dbReference type="EMBL" id="JARBHB010000004">
    <property type="protein sequence ID" value="KAJ8885136.1"/>
    <property type="molecule type" value="Genomic_DNA"/>
</dbReference>
<proteinExistence type="predicted"/>
<gene>
    <name evidence="1" type="ORF">PR048_011332</name>
</gene>
<evidence type="ECO:0000313" key="1">
    <source>
        <dbReference type="EMBL" id="KAJ8885136.1"/>
    </source>
</evidence>
<reference evidence="1 2" key="1">
    <citation type="submission" date="2023-02" db="EMBL/GenBank/DDBJ databases">
        <title>LHISI_Scaffold_Assembly.</title>
        <authorList>
            <person name="Stuart O.P."/>
            <person name="Cleave R."/>
            <person name="Magrath M.J.L."/>
            <person name="Mikheyev A.S."/>
        </authorList>
    </citation>
    <scope>NUCLEOTIDE SEQUENCE [LARGE SCALE GENOMIC DNA]</scope>
    <source>
        <strain evidence="1">Daus_M_001</strain>
        <tissue evidence="1">Leg muscle</tissue>
    </source>
</reference>
<evidence type="ECO:0000313" key="2">
    <source>
        <dbReference type="Proteomes" id="UP001159363"/>
    </source>
</evidence>
<sequence>MELHRYVTWGRAVVLVGQWPSDSIHDESRRRVYLVVSERNHLEYRDRFSFPASWDCYMQQKCGRPIYIDLDIFYEKSTKGVSDCINNFKHAAVVNEWYSRKYMIFLPSFLRGAASRTQLHIIDTFDCLAAALSAAFVRLGETDIAKISYDMLSMCSRLYAAMSEENTISFILRELRPNIVKKKLIKIILKIEADSYYTTNKCLMQACGRTGKNASATVTQVTTTLQGIADYNIIKHLHNTTNCLGQQMQEIMANIRSLKHQVRKQSRRGLEILEVVLHLDHREILRADLLFWLWQGRSLNRVLLINCQIKYRLQEIGELYQTLTHIIYLTFKWGKIFYTLPESILTSPINGIFPVCDFSLKYRAQNFSMAKGQG</sequence>
<keyword evidence="2" id="KW-1185">Reference proteome</keyword>
<protein>
    <submittedName>
        <fullName evidence="1">Uncharacterized protein</fullName>
    </submittedName>
</protein>
<accession>A0ABQ9HLA1</accession>
<organism evidence="1 2">
    <name type="scientific">Dryococelus australis</name>
    <dbReference type="NCBI Taxonomy" id="614101"/>
    <lineage>
        <taxon>Eukaryota</taxon>
        <taxon>Metazoa</taxon>
        <taxon>Ecdysozoa</taxon>
        <taxon>Arthropoda</taxon>
        <taxon>Hexapoda</taxon>
        <taxon>Insecta</taxon>
        <taxon>Pterygota</taxon>
        <taxon>Neoptera</taxon>
        <taxon>Polyneoptera</taxon>
        <taxon>Phasmatodea</taxon>
        <taxon>Verophasmatodea</taxon>
        <taxon>Anareolatae</taxon>
        <taxon>Phasmatidae</taxon>
        <taxon>Eurycanthinae</taxon>
        <taxon>Dryococelus</taxon>
    </lineage>
</organism>
<comment type="caution">
    <text evidence="1">The sequence shown here is derived from an EMBL/GenBank/DDBJ whole genome shotgun (WGS) entry which is preliminary data.</text>
</comment>